<evidence type="ECO:0000313" key="3">
    <source>
        <dbReference type="Proteomes" id="UP001140562"/>
    </source>
</evidence>
<evidence type="ECO:0000313" key="2">
    <source>
        <dbReference type="EMBL" id="KAJ4337018.1"/>
    </source>
</evidence>
<reference evidence="2" key="1">
    <citation type="submission" date="2022-10" db="EMBL/GenBank/DDBJ databases">
        <title>Tapping the CABI collections for fungal endophytes: first genome assemblies for Collariella, Neodidymelliopsis, Ascochyta clinopodiicola, Didymella pomorum, Didymosphaeria variabile, Neocosmospora piperis and Neocucurbitaria cava.</title>
        <authorList>
            <person name="Hill R."/>
        </authorList>
    </citation>
    <scope>NUCLEOTIDE SEQUENCE</scope>
    <source>
        <strain evidence="2">IMI 360193</strain>
    </source>
</reference>
<keyword evidence="3" id="KW-1185">Reference proteome</keyword>
<dbReference type="Pfam" id="PF12937">
    <property type="entry name" value="F-box-like"/>
    <property type="match status" value="1"/>
</dbReference>
<dbReference type="OrthoDB" id="5139943at2759"/>
<dbReference type="AlphaFoldDB" id="A0A9W9BZD7"/>
<dbReference type="Gene3D" id="1.20.1280.50">
    <property type="match status" value="1"/>
</dbReference>
<evidence type="ECO:0000259" key="1">
    <source>
        <dbReference type="PROSITE" id="PS50181"/>
    </source>
</evidence>
<dbReference type="InterPro" id="IPR001810">
    <property type="entry name" value="F-box_dom"/>
</dbReference>
<gene>
    <name evidence="2" type="ORF">N0V87_005038</name>
</gene>
<dbReference type="SMART" id="SM00256">
    <property type="entry name" value="FBOX"/>
    <property type="match status" value="1"/>
</dbReference>
<dbReference type="PROSITE" id="PS50181">
    <property type="entry name" value="FBOX"/>
    <property type="match status" value="1"/>
</dbReference>
<dbReference type="SUPFAM" id="SSF81383">
    <property type="entry name" value="F-box domain"/>
    <property type="match status" value="1"/>
</dbReference>
<accession>A0A9W9BZD7</accession>
<comment type="caution">
    <text evidence="2">The sequence shown here is derived from an EMBL/GenBank/DDBJ whole genome shotgun (WGS) entry which is preliminary data.</text>
</comment>
<sequence>MSLLALPNELLQHVARFLPCSSLLQLIRTNRKLHAACNDPLLFKDIAQNAFNRTTGAIDDLLDTYRQPGRVKLKPEQLDWPEGETVSIVSSTEDTVRLAHAVEDLIRLSTLKPTAWLTSTTSNMADWLPHLLALHHPASWCLDPDMFLLPHGQLGQFNTNSISSLLMNRWLSRTADQARDRIASAKLQAVHFTNFSFMITYTTLQRLGSTNDFSEVLALFTRHFVPDWAGAASALAVRQSMADNVIQQLSVRIPGYATFIRDLTLMQASAALPLLLIAISSTHCERQTRQLPMPCKIPFAKFMDIPSVYRSSAGLFATCHTRQMTAPEFLAGRWAGYYTDHRFGNRSIIVDAPMQDIQMVVSEPTEEARTRLRIRAHIERETKGYDQHGDFRLTGRVREDGLVSLAKQYLGLGDSWTWTGRVTPFGIVGVWGHNSFGGYFWIFKEAWV</sequence>
<protein>
    <recommendedName>
        <fullName evidence="1">F-box domain-containing protein</fullName>
    </recommendedName>
</protein>
<dbReference type="EMBL" id="JAPEUV010000043">
    <property type="protein sequence ID" value="KAJ4337018.1"/>
    <property type="molecule type" value="Genomic_DNA"/>
</dbReference>
<name>A0A9W9BZD7_9PLEO</name>
<proteinExistence type="predicted"/>
<dbReference type="Proteomes" id="UP001140562">
    <property type="component" value="Unassembled WGS sequence"/>
</dbReference>
<dbReference type="InterPro" id="IPR036047">
    <property type="entry name" value="F-box-like_dom_sf"/>
</dbReference>
<feature type="domain" description="F-box" evidence="1">
    <location>
        <begin position="1"/>
        <end position="46"/>
    </location>
</feature>
<organism evidence="2 3">
    <name type="scientific">Didymella glomerata</name>
    <dbReference type="NCBI Taxonomy" id="749621"/>
    <lineage>
        <taxon>Eukaryota</taxon>
        <taxon>Fungi</taxon>
        <taxon>Dikarya</taxon>
        <taxon>Ascomycota</taxon>
        <taxon>Pezizomycotina</taxon>
        <taxon>Dothideomycetes</taxon>
        <taxon>Pleosporomycetidae</taxon>
        <taxon>Pleosporales</taxon>
        <taxon>Pleosporineae</taxon>
        <taxon>Didymellaceae</taxon>
        <taxon>Didymella</taxon>
    </lineage>
</organism>